<reference evidence="1" key="2">
    <citation type="journal article" date="2015" name="Data Brief">
        <title>Shoot transcriptome of the giant reed, Arundo donax.</title>
        <authorList>
            <person name="Barrero R.A."/>
            <person name="Guerrero F.D."/>
            <person name="Moolhuijzen P."/>
            <person name="Goolsby J.A."/>
            <person name="Tidwell J."/>
            <person name="Bellgard S.E."/>
            <person name="Bellgard M.I."/>
        </authorList>
    </citation>
    <scope>NUCLEOTIDE SEQUENCE</scope>
    <source>
        <tissue evidence="1">Shoot tissue taken approximately 20 cm above the soil surface</tissue>
    </source>
</reference>
<dbReference type="EMBL" id="GBRH01252798">
    <property type="protein sequence ID" value="JAD45097.1"/>
    <property type="molecule type" value="Transcribed_RNA"/>
</dbReference>
<sequence>MKVRALNRNSEPGAKVRSRIVAIDLVEVNPNARAPTWHANCRCLSPTIIYMRPSVGS</sequence>
<organism evidence="1">
    <name type="scientific">Arundo donax</name>
    <name type="common">Giant reed</name>
    <name type="synonym">Donax arundinaceus</name>
    <dbReference type="NCBI Taxonomy" id="35708"/>
    <lineage>
        <taxon>Eukaryota</taxon>
        <taxon>Viridiplantae</taxon>
        <taxon>Streptophyta</taxon>
        <taxon>Embryophyta</taxon>
        <taxon>Tracheophyta</taxon>
        <taxon>Spermatophyta</taxon>
        <taxon>Magnoliopsida</taxon>
        <taxon>Liliopsida</taxon>
        <taxon>Poales</taxon>
        <taxon>Poaceae</taxon>
        <taxon>PACMAD clade</taxon>
        <taxon>Arundinoideae</taxon>
        <taxon>Arundineae</taxon>
        <taxon>Arundo</taxon>
    </lineage>
</organism>
<dbReference type="AlphaFoldDB" id="A0A0A9ADH4"/>
<reference evidence="1" key="1">
    <citation type="submission" date="2014-09" db="EMBL/GenBank/DDBJ databases">
        <authorList>
            <person name="Magalhaes I.L.F."/>
            <person name="Oliveira U."/>
            <person name="Santos F.R."/>
            <person name="Vidigal T.H.D.A."/>
            <person name="Brescovit A.D."/>
            <person name="Santos A.J."/>
        </authorList>
    </citation>
    <scope>NUCLEOTIDE SEQUENCE</scope>
    <source>
        <tissue evidence="1">Shoot tissue taken approximately 20 cm above the soil surface</tissue>
    </source>
</reference>
<proteinExistence type="predicted"/>
<accession>A0A0A9ADH4</accession>
<protein>
    <submittedName>
        <fullName evidence="1">Uncharacterized protein</fullName>
    </submittedName>
</protein>
<evidence type="ECO:0000313" key="1">
    <source>
        <dbReference type="EMBL" id="JAD45097.1"/>
    </source>
</evidence>
<name>A0A0A9ADH4_ARUDO</name>